<protein>
    <submittedName>
        <fullName evidence="1">Uncharacterized protein</fullName>
    </submittedName>
</protein>
<name>A0A7W6M8K2_9RHOB</name>
<dbReference type="EMBL" id="JACIFU010000001">
    <property type="protein sequence ID" value="MBB4173421.1"/>
    <property type="molecule type" value="Genomic_DNA"/>
</dbReference>
<proteinExistence type="predicted"/>
<dbReference type="Proteomes" id="UP000565745">
    <property type="component" value="Unassembled WGS sequence"/>
</dbReference>
<sequence length="49" mass="5292">MWVQLHNAGDCSLRLSHLNQATAGNKQLVQGHAKAGESRTFCGLERGTV</sequence>
<gene>
    <name evidence="1" type="ORF">GGR93_001182</name>
</gene>
<keyword evidence="2" id="KW-1185">Reference proteome</keyword>
<comment type="caution">
    <text evidence="1">The sequence shown here is derived from an EMBL/GenBank/DDBJ whole genome shotgun (WGS) entry which is preliminary data.</text>
</comment>
<evidence type="ECO:0000313" key="1">
    <source>
        <dbReference type="EMBL" id="MBB4173421.1"/>
    </source>
</evidence>
<accession>A0A7W6M8K2</accession>
<reference evidence="1 2" key="1">
    <citation type="submission" date="2020-08" db="EMBL/GenBank/DDBJ databases">
        <title>Genomic Encyclopedia of Type Strains, Phase IV (KMG-IV): sequencing the most valuable type-strain genomes for metagenomic binning, comparative biology and taxonomic classification.</title>
        <authorList>
            <person name="Goeker M."/>
        </authorList>
    </citation>
    <scope>NUCLEOTIDE SEQUENCE [LARGE SCALE GENOMIC DNA]</scope>
    <source>
        <strain evidence="1 2">DSM 101015</strain>
    </source>
</reference>
<dbReference type="AlphaFoldDB" id="A0A7W6M8K2"/>
<organism evidence="1 2">
    <name type="scientific">Sulfitobacter noctilucicola</name>
    <dbReference type="NCBI Taxonomy" id="1342301"/>
    <lineage>
        <taxon>Bacteria</taxon>
        <taxon>Pseudomonadati</taxon>
        <taxon>Pseudomonadota</taxon>
        <taxon>Alphaproteobacteria</taxon>
        <taxon>Rhodobacterales</taxon>
        <taxon>Roseobacteraceae</taxon>
        <taxon>Sulfitobacter</taxon>
    </lineage>
</organism>
<evidence type="ECO:0000313" key="2">
    <source>
        <dbReference type="Proteomes" id="UP000565745"/>
    </source>
</evidence>